<sequence>MQLQELLSNGLVALAFGGGLLPSLMLANRQALSQLTEGRSAAARLLSGDSPPISSSALLLYPEPLYLADVVAVTCRLPPNGNPALRSLLPAEGKLLRKADFPGALERLPTPRWPVDAEGEAIGGEALRQRLAGGLASRPLSPVAIDACWVALSGGSPYLSQEELARQLARWRPTVVVFELDLFERSLLQGRANILLGYVILFVLQALPFGLLVVQPLYERLLSGS</sequence>
<dbReference type="EMBL" id="HBHX01036245">
    <property type="protein sequence ID" value="CAE0119436.1"/>
    <property type="molecule type" value="Transcribed_RNA"/>
</dbReference>
<feature type="transmembrane region" description="Helical" evidence="1">
    <location>
        <begin position="195"/>
        <end position="218"/>
    </location>
</feature>
<keyword evidence="1" id="KW-0472">Membrane</keyword>
<reference evidence="2" key="1">
    <citation type="submission" date="2021-01" db="EMBL/GenBank/DDBJ databases">
        <authorList>
            <person name="Corre E."/>
            <person name="Pelletier E."/>
            <person name="Niang G."/>
            <person name="Scheremetjew M."/>
            <person name="Finn R."/>
            <person name="Kale V."/>
            <person name="Holt S."/>
            <person name="Cochrane G."/>
            <person name="Meng A."/>
            <person name="Brown T."/>
            <person name="Cohen L."/>
        </authorList>
    </citation>
    <scope>NUCLEOTIDE SEQUENCE</scope>
    <source>
        <strain evidence="2">CCMP281</strain>
    </source>
</reference>
<feature type="transmembrane region" description="Helical" evidence="1">
    <location>
        <begin position="6"/>
        <end position="27"/>
    </location>
</feature>
<evidence type="ECO:0000256" key="1">
    <source>
        <dbReference type="SAM" id="Phobius"/>
    </source>
</evidence>
<organism evidence="2">
    <name type="scientific">Haptolina ericina</name>
    <dbReference type="NCBI Taxonomy" id="156174"/>
    <lineage>
        <taxon>Eukaryota</taxon>
        <taxon>Haptista</taxon>
        <taxon>Haptophyta</taxon>
        <taxon>Prymnesiophyceae</taxon>
        <taxon>Prymnesiales</taxon>
        <taxon>Prymnesiaceae</taxon>
        <taxon>Haptolina</taxon>
    </lineage>
</organism>
<name>A0A7S3B0D3_9EUKA</name>
<accession>A0A7S3B0D3</accession>
<dbReference type="AlphaFoldDB" id="A0A7S3B0D3"/>
<keyword evidence="1" id="KW-1133">Transmembrane helix</keyword>
<keyword evidence="1" id="KW-0812">Transmembrane</keyword>
<gene>
    <name evidence="2" type="ORF">HERI1096_LOCUS20135</name>
</gene>
<evidence type="ECO:0000313" key="2">
    <source>
        <dbReference type="EMBL" id="CAE0119436.1"/>
    </source>
</evidence>
<proteinExistence type="predicted"/>
<protein>
    <submittedName>
        <fullName evidence="2">Uncharacterized protein</fullName>
    </submittedName>
</protein>